<name>A0A9X1VDD8_9BACL</name>
<dbReference type="InterPro" id="IPR024439">
    <property type="entry name" value="RNHCP"/>
</dbReference>
<comment type="caution">
    <text evidence="2">The sequence shown here is derived from an EMBL/GenBank/DDBJ whole genome shotgun (WGS) entry which is preliminary data.</text>
</comment>
<gene>
    <name evidence="2" type="ORF">MM817_02403</name>
</gene>
<feature type="domain" description="RNHCP" evidence="1">
    <location>
        <begin position="31"/>
        <end position="113"/>
    </location>
</feature>
<evidence type="ECO:0000313" key="2">
    <source>
        <dbReference type="EMBL" id="MCI0184108.1"/>
    </source>
</evidence>
<organism evidence="2 3">
    <name type="scientific">Sulfoacidibacillus ferrooxidans</name>
    <dbReference type="NCBI Taxonomy" id="2005001"/>
    <lineage>
        <taxon>Bacteria</taxon>
        <taxon>Bacillati</taxon>
        <taxon>Bacillota</taxon>
        <taxon>Bacilli</taxon>
        <taxon>Bacillales</taxon>
        <taxon>Alicyclobacillaceae</taxon>
        <taxon>Sulfoacidibacillus</taxon>
    </lineage>
</organism>
<dbReference type="EMBL" id="JALBUF010000008">
    <property type="protein sequence ID" value="MCI0184108.1"/>
    <property type="molecule type" value="Genomic_DNA"/>
</dbReference>
<protein>
    <recommendedName>
        <fullName evidence="1">RNHCP domain-containing protein</fullName>
    </recommendedName>
</protein>
<dbReference type="Proteomes" id="UP001139263">
    <property type="component" value="Unassembled WGS sequence"/>
</dbReference>
<dbReference type="Pfam" id="PF12647">
    <property type="entry name" value="RNHCP"/>
    <property type="match status" value="1"/>
</dbReference>
<dbReference type="AlphaFoldDB" id="A0A9X1VDD8"/>
<proteinExistence type="predicted"/>
<evidence type="ECO:0000313" key="3">
    <source>
        <dbReference type="Proteomes" id="UP001139263"/>
    </source>
</evidence>
<sequence length="130" mass="14889">MPWDGLPYHQEDNQAKAGLNVEQKRFTVINDSFVCRVCQTEVLPLHKGCRNHCPHCLHSVHVDKFPGDRAANCEGIMIPVRIFMHSKKGYMVEHQCEHCGYRSVNKLALEDATQPDEMHTVLELVRKSAH</sequence>
<accession>A0A9X1VDD8</accession>
<reference evidence="2" key="1">
    <citation type="submission" date="2022-03" db="EMBL/GenBank/DDBJ databases">
        <title>Draft Genome Sequence of Firmicute Strain S0AB, a Heterotrophic Iron/Sulfur-Oxidizing Extreme Acidophile.</title>
        <authorList>
            <person name="Vergara E."/>
            <person name="Pakostova E."/>
            <person name="Johnson D.B."/>
            <person name="Holmes D.S."/>
        </authorList>
    </citation>
    <scope>NUCLEOTIDE SEQUENCE</scope>
    <source>
        <strain evidence="2">S0AB</strain>
    </source>
</reference>
<keyword evidence="3" id="KW-1185">Reference proteome</keyword>
<evidence type="ECO:0000259" key="1">
    <source>
        <dbReference type="Pfam" id="PF12647"/>
    </source>
</evidence>